<name>A0ABS3AU79_9BACT</name>
<proteinExistence type="predicted"/>
<keyword evidence="2" id="KW-1185">Reference proteome</keyword>
<sequence>MADPTIRYTNRLKKRMPDVGYTNWNDERDICDEIDDVVMGALLTTNRVISGGEVTDGGGLDADYADMIVEVAGNIYKITGASIALTAAQAGLEIVNWIYVDNTGALTVATAPPAGDYVPLALADASELAVLRIADLRPFAAEAAEVENVLINPNEIINQRSFDGNWAGIAVGEYGHDRWRRGVTALTKEQPVINTSIHAGKYTLSWDGGGSGGITQSAASVGSGTSPLTVTLADQVQAEVIVPEDATNIRLVEGDIERPVRRRTDEKELQLCFPYYQKSYALETPPGAITTFGCYEYRHQEASSRTGLYDGGVQAITPMIQTPSARLYSPVTGASGQVYIVGDTDYTGSAIGVSQKQIVRSLGGLGRAVATGERVQYHWTAEAEI</sequence>
<dbReference type="EMBL" id="JAFITO010000003">
    <property type="protein sequence ID" value="MBN4068070.1"/>
    <property type="molecule type" value="Genomic_DNA"/>
</dbReference>
<evidence type="ECO:0000313" key="1">
    <source>
        <dbReference type="EMBL" id="MBN4068070.1"/>
    </source>
</evidence>
<organism evidence="1 2">
    <name type="scientific">Desulfotalea psychrophila</name>
    <dbReference type="NCBI Taxonomy" id="84980"/>
    <lineage>
        <taxon>Bacteria</taxon>
        <taxon>Pseudomonadati</taxon>
        <taxon>Thermodesulfobacteriota</taxon>
        <taxon>Desulfobulbia</taxon>
        <taxon>Desulfobulbales</taxon>
        <taxon>Desulfocapsaceae</taxon>
        <taxon>Desulfotalea</taxon>
    </lineage>
</organism>
<dbReference type="Proteomes" id="UP000717534">
    <property type="component" value="Unassembled WGS sequence"/>
</dbReference>
<comment type="caution">
    <text evidence="1">The sequence shown here is derived from an EMBL/GenBank/DDBJ whole genome shotgun (WGS) entry which is preliminary data.</text>
</comment>
<protein>
    <submittedName>
        <fullName evidence="1">Uncharacterized protein</fullName>
    </submittedName>
</protein>
<evidence type="ECO:0000313" key="2">
    <source>
        <dbReference type="Proteomes" id="UP000717534"/>
    </source>
</evidence>
<gene>
    <name evidence="1" type="ORF">JYU06_00900</name>
</gene>
<reference evidence="1 2" key="1">
    <citation type="submission" date="2021-02" db="EMBL/GenBank/DDBJ databases">
        <title>Activity-based single-cell genomes from oceanic crustal fluid captures similar information to metagenomic and metatranscriptomic surveys with orders of magnitude less sampling.</title>
        <authorList>
            <person name="D'Angelo T.S."/>
            <person name="Orcutt B.N."/>
        </authorList>
    </citation>
    <scope>NUCLEOTIDE SEQUENCE [LARGE SCALE GENOMIC DNA]</scope>
    <source>
        <strain evidence="1">AH-315-G02</strain>
    </source>
</reference>
<accession>A0ABS3AU79</accession>